<protein>
    <submittedName>
        <fullName evidence="3">TIGR00282 family metallophosphoesterase</fullName>
    </submittedName>
</protein>
<dbReference type="NCBIfam" id="TIGR00282">
    <property type="entry name" value="TIGR00282 family metallophosphoesterase"/>
    <property type="match status" value="1"/>
</dbReference>
<evidence type="ECO:0000313" key="4">
    <source>
        <dbReference type="Proteomes" id="UP000324209"/>
    </source>
</evidence>
<dbReference type="GO" id="GO:0004113">
    <property type="term" value="F:2',3'-cyclic-nucleotide 3'-phosphodiesterase activity"/>
    <property type="evidence" value="ECO:0007669"/>
    <property type="project" value="TreeGrafter"/>
</dbReference>
<dbReference type="Proteomes" id="UP000324209">
    <property type="component" value="Chromosome"/>
</dbReference>
<feature type="binding site" evidence="2">
    <location>
        <position position="44"/>
    </location>
    <ligand>
        <name>Fe cation</name>
        <dbReference type="ChEBI" id="CHEBI:24875"/>
        <label>1</label>
    </ligand>
</feature>
<reference evidence="3 4" key="1">
    <citation type="submission" date="2019-02" db="EMBL/GenBank/DDBJ databases">
        <title>Complete Genome Sequence and Methylome Analysis of free living Spirochaetas.</title>
        <authorList>
            <person name="Fomenkov A."/>
            <person name="Dubinina G."/>
            <person name="Leshcheva N."/>
            <person name="Mikheeva N."/>
            <person name="Grabovich M."/>
            <person name="Vincze T."/>
            <person name="Roberts R.J."/>
        </authorList>
    </citation>
    <scope>NUCLEOTIDE SEQUENCE [LARGE SCALE GENOMIC DNA]</scope>
    <source>
        <strain evidence="3 4">K2</strain>
    </source>
</reference>
<feature type="binding site" evidence="2">
    <location>
        <position position="155"/>
    </location>
    <ligand>
        <name>Fe cation</name>
        <dbReference type="ChEBI" id="CHEBI:24875"/>
        <label>2</label>
    </ligand>
</feature>
<dbReference type="EMBL" id="CP036150">
    <property type="protein sequence ID" value="QEN08537.1"/>
    <property type="molecule type" value="Genomic_DNA"/>
</dbReference>
<dbReference type="GO" id="GO:0046872">
    <property type="term" value="F:metal ion binding"/>
    <property type="evidence" value="ECO:0007669"/>
    <property type="project" value="UniProtKB-KW"/>
</dbReference>
<keyword evidence="4" id="KW-1185">Reference proteome</keyword>
<accession>A0A5C1QM10</accession>
<dbReference type="PIRSF" id="PIRSF004789">
    <property type="entry name" value="DR1281"/>
    <property type="match status" value="1"/>
</dbReference>
<sequence>MASELCALILGDVVGTPGSRALFFGLKKLIKETRADLVIVNGENAASGFGMMPEDVQTLFTSGADVITSGNHIWQRKEILDLLDSEERLLRPANYPSGVPGHGFCIIEKKKQKIAVLNLLGRSRMGFNGLCPFQTGKKLLQQLHGKADAFILDFHAEDPMEKEALACYLDGQLSLLFGTHTHIQTADERILPGGTGYITDIGMVGPSDSVIGSNPQQSIQRSISQLPLKMEVLDNEALVCGISVVIQDGKTTRIDRIRQVPGS</sequence>
<keyword evidence="2" id="KW-0479">Metal-binding</keyword>
<dbReference type="KEGG" id="ock:EXM22_11270"/>
<dbReference type="Gene3D" id="3.60.21.10">
    <property type="match status" value="1"/>
</dbReference>
<proteinExistence type="predicted"/>
<evidence type="ECO:0000256" key="1">
    <source>
        <dbReference type="PIRSR" id="PIRSR004789-50"/>
    </source>
</evidence>
<feature type="binding site" evidence="2">
    <location>
        <position position="43"/>
    </location>
    <ligand>
        <name>Fe cation</name>
        <dbReference type="ChEBI" id="CHEBI:24875"/>
        <label>1</label>
    </ligand>
</feature>
<evidence type="ECO:0000313" key="3">
    <source>
        <dbReference type="EMBL" id="QEN08537.1"/>
    </source>
</evidence>
<gene>
    <name evidence="3" type="ORF">EXM22_11270</name>
</gene>
<name>A0A5C1QM10_9SPIO</name>
<feature type="binding site" evidence="2">
    <location>
        <position position="180"/>
    </location>
    <ligand>
        <name>Fe cation</name>
        <dbReference type="ChEBI" id="CHEBI:24875"/>
        <label>2</label>
    </ligand>
</feature>
<feature type="active site" description="Proton donor" evidence="1">
    <location>
        <position position="72"/>
    </location>
</feature>
<dbReference type="InterPro" id="IPR029052">
    <property type="entry name" value="Metallo-depent_PP-like"/>
</dbReference>
<evidence type="ECO:0000256" key="2">
    <source>
        <dbReference type="PIRSR" id="PIRSR004789-51"/>
    </source>
</evidence>
<dbReference type="PANTHER" id="PTHR36303:SF1">
    <property type="entry name" value="2',3'-CYCLIC-NUCLEOTIDE 2'-PHOSPHODIESTERASE"/>
    <property type="match status" value="1"/>
</dbReference>
<feature type="binding site" evidence="2">
    <location>
        <position position="43"/>
    </location>
    <ligand>
        <name>Fe cation</name>
        <dbReference type="ChEBI" id="CHEBI:24875"/>
        <label>2</label>
    </ligand>
</feature>
<dbReference type="PANTHER" id="PTHR36303">
    <property type="entry name" value="2',3'-CYCLIC-NUCLEOTIDE 2'-PHOSPHODIESTERASE"/>
    <property type="match status" value="1"/>
</dbReference>
<dbReference type="OrthoDB" id="9801109at2"/>
<dbReference type="SUPFAM" id="SSF56300">
    <property type="entry name" value="Metallo-dependent phosphatases"/>
    <property type="match status" value="1"/>
</dbReference>
<dbReference type="InterPro" id="IPR005235">
    <property type="entry name" value="YmdB-like"/>
</dbReference>
<dbReference type="AlphaFoldDB" id="A0A5C1QM10"/>
<feature type="binding site" evidence="2">
    <location>
        <position position="12"/>
    </location>
    <ligand>
        <name>Fe cation</name>
        <dbReference type="ChEBI" id="CHEBI:24875"/>
        <label>1</label>
    </ligand>
</feature>
<feature type="binding site" evidence="2">
    <location>
        <position position="182"/>
    </location>
    <ligand>
        <name>Fe cation</name>
        <dbReference type="ChEBI" id="CHEBI:24875"/>
        <label>1</label>
    </ligand>
</feature>
<organism evidence="3 4">
    <name type="scientific">Oceanispirochaeta crateris</name>
    <dbReference type="NCBI Taxonomy" id="2518645"/>
    <lineage>
        <taxon>Bacteria</taxon>
        <taxon>Pseudomonadati</taxon>
        <taxon>Spirochaetota</taxon>
        <taxon>Spirochaetia</taxon>
        <taxon>Spirochaetales</taxon>
        <taxon>Spirochaetaceae</taxon>
        <taxon>Oceanispirochaeta</taxon>
    </lineage>
</organism>
<dbReference type="RefSeq" id="WP_149486618.1">
    <property type="nucleotide sequence ID" value="NZ_CP036150.1"/>
</dbReference>
<dbReference type="Pfam" id="PF13277">
    <property type="entry name" value="YmdB"/>
    <property type="match status" value="1"/>
</dbReference>
<feature type="binding site" evidence="2">
    <location>
        <position position="71"/>
    </location>
    <ligand>
        <name>Fe cation</name>
        <dbReference type="ChEBI" id="CHEBI:24875"/>
        <label>2</label>
    </ligand>
</feature>